<organism evidence="2 3">
    <name type="scientific">Malassezia psittaci</name>
    <dbReference type="NCBI Taxonomy" id="1821823"/>
    <lineage>
        <taxon>Eukaryota</taxon>
        <taxon>Fungi</taxon>
        <taxon>Dikarya</taxon>
        <taxon>Basidiomycota</taxon>
        <taxon>Ustilaginomycotina</taxon>
        <taxon>Malasseziomycetes</taxon>
        <taxon>Malasseziales</taxon>
        <taxon>Malasseziaceae</taxon>
        <taxon>Malassezia</taxon>
    </lineage>
</organism>
<evidence type="ECO:0000313" key="3">
    <source>
        <dbReference type="Proteomes" id="UP001214628"/>
    </source>
</evidence>
<evidence type="ECO:0000256" key="1">
    <source>
        <dbReference type="SAM" id="MobiDB-lite"/>
    </source>
</evidence>
<name>A0AAF0F441_9BASI</name>
<dbReference type="Proteomes" id="UP001214628">
    <property type="component" value="Chromosome 1"/>
</dbReference>
<gene>
    <name evidence="2" type="ORF">MPSI1_000967</name>
</gene>
<evidence type="ECO:0000313" key="2">
    <source>
        <dbReference type="EMBL" id="WFD42325.1"/>
    </source>
</evidence>
<keyword evidence="3" id="KW-1185">Reference proteome</keyword>
<dbReference type="AlphaFoldDB" id="A0AAF0F441"/>
<dbReference type="EMBL" id="CP118375">
    <property type="protein sequence ID" value="WFD42325.1"/>
    <property type="molecule type" value="Genomic_DNA"/>
</dbReference>
<proteinExistence type="predicted"/>
<protein>
    <submittedName>
        <fullName evidence="2">Uncharacterized protein</fullName>
    </submittedName>
</protein>
<feature type="compositionally biased region" description="Polar residues" evidence="1">
    <location>
        <begin position="11"/>
        <end position="20"/>
    </location>
</feature>
<feature type="region of interest" description="Disordered" evidence="1">
    <location>
        <begin position="1"/>
        <end position="20"/>
    </location>
</feature>
<accession>A0AAF0F441</accession>
<reference evidence="2" key="1">
    <citation type="submission" date="2023-02" db="EMBL/GenBank/DDBJ databases">
        <title>Mating type loci evolution in Malassezia.</title>
        <authorList>
            <person name="Coelho M.A."/>
        </authorList>
    </citation>
    <scope>NUCLEOTIDE SEQUENCE</scope>
    <source>
        <strain evidence="2">CBS 14136</strain>
    </source>
</reference>
<sequence length="151" mass="16681">MDPGQVEAKPKTTSDITNPSLLPSIVPRIRRIAQLIDNSQSSIEEEHSDREVDVNDDMEMSEVFEPLSSSLALGAIGDDDHMDLWNQWDRDTHTSSISSTLLAELAQEANALKATFEETQAVISAMPGGDMNVGSQKLLILRLENYVARQE</sequence>